<dbReference type="PROSITE" id="PS00018">
    <property type="entry name" value="EF_HAND_1"/>
    <property type="match status" value="1"/>
</dbReference>
<proteinExistence type="predicted"/>
<sequence>MTEFSGVKQPAFDTMTGRHAQAAQQLEELAQRLHGELQGAGLDTSPAAQLRELAGRVTTQAEDLRRRQKLIHELQRQKVSFGTSTPAGSFLEMPDGLEAAKSLLDGTLAGRAALNASRGDAKALAELEKYASRTGDAEFVKVFLGVLGAGGATRLPGSIATELRAASKQGDSARVASVSAQGQRALGMLSRTLAKATDPKNPAYLGADFTRDLVKQGRTEHRSGDMKYSGYQAQALIWRAHEEEPPYSKEFMEIVGRDVIVYEREQRESAWKASKDFSWAQRPIVDLAGMLGLGTLLRPGTQAGAPGVKSSSSVVDGLFHAAKSSREASHALLTHTPAGWKESMLDYLLTTRWGVSQYVDDGAAISDMLITATTGQDATSKKLAAGMIKTVSDEVRNGFGKDTHGNLEILDREALDRYLPLSYPLARAIAANVDEISNLVLNQATFGEVAAKDMAYALVVATSHDKGFEALARAQTEHMRAALATAVPPVGLNASNAEESGFTKAEVKQFDMNENGRVDRDDVLHFLGDRAKAEARSFGFIVEIRRQVLIAQGLDDKKADEALTSMVRDAIGMIPVPGAKHVGTLAVGAFGEIAGKGYEKLAGLAYDELARHIVRQASEQVPSLDETHRTLAENRLAVDRLAEQMLATALLSKGMLDGLDLKNETFTFGNPPRLKPFAEMSPQEYSRFLKWSRTAGGSESLYTSFRDTFRTTSDVNDHLALKIPSESEGAK</sequence>
<name>A0A918AFK6_9ACTN</name>
<keyword evidence="2" id="KW-1185">Reference proteome</keyword>
<dbReference type="EMBL" id="BMNK01000031">
    <property type="protein sequence ID" value="GGP18608.1"/>
    <property type="molecule type" value="Genomic_DNA"/>
</dbReference>
<evidence type="ECO:0000313" key="1">
    <source>
        <dbReference type="EMBL" id="GGP18608.1"/>
    </source>
</evidence>
<dbReference type="Proteomes" id="UP000660745">
    <property type="component" value="Unassembled WGS sequence"/>
</dbReference>
<dbReference type="InterPro" id="IPR018247">
    <property type="entry name" value="EF_Hand_1_Ca_BS"/>
</dbReference>
<dbReference type="RefSeq" id="WP_189145057.1">
    <property type="nucleotide sequence ID" value="NZ_BMNK01000031.1"/>
</dbReference>
<evidence type="ECO:0008006" key="3">
    <source>
        <dbReference type="Google" id="ProtNLM"/>
    </source>
</evidence>
<protein>
    <recommendedName>
        <fullName evidence="3">EF-hand domain-containing protein</fullName>
    </recommendedName>
</protein>
<organism evidence="1 2">
    <name type="scientific">Nonomuraea glycinis</name>
    <dbReference type="NCBI Taxonomy" id="2047744"/>
    <lineage>
        <taxon>Bacteria</taxon>
        <taxon>Bacillati</taxon>
        <taxon>Actinomycetota</taxon>
        <taxon>Actinomycetes</taxon>
        <taxon>Streptosporangiales</taxon>
        <taxon>Streptosporangiaceae</taxon>
        <taxon>Nonomuraea</taxon>
    </lineage>
</organism>
<gene>
    <name evidence="1" type="ORF">GCM10012278_91410</name>
</gene>
<reference evidence="1" key="1">
    <citation type="journal article" date="2014" name="Int. J. Syst. Evol. Microbiol.">
        <title>Complete genome sequence of Corynebacterium casei LMG S-19264T (=DSM 44701T), isolated from a smear-ripened cheese.</title>
        <authorList>
            <consortium name="US DOE Joint Genome Institute (JGI-PGF)"/>
            <person name="Walter F."/>
            <person name="Albersmeier A."/>
            <person name="Kalinowski J."/>
            <person name="Ruckert C."/>
        </authorList>
    </citation>
    <scope>NUCLEOTIDE SEQUENCE</scope>
    <source>
        <strain evidence="1">CGMCC 4.7430</strain>
    </source>
</reference>
<reference evidence="1" key="2">
    <citation type="submission" date="2020-09" db="EMBL/GenBank/DDBJ databases">
        <authorList>
            <person name="Sun Q."/>
            <person name="Zhou Y."/>
        </authorList>
    </citation>
    <scope>NUCLEOTIDE SEQUENCE</scope>
    <source>
        <strain evidence="1">CGMCC 4.7430</strain>
    </source>
</reference>
<comment type="caution">
    <text evidence="1">The sequence shown here is derived from an EMBL/GenBank/DDBJ whole genome shotgun (WGS) entry which is preliminary data.</text>
</comment>
<accession>A0A918AFK6</accession>
<evidence type="ECO:0000313" key="2">
    <source>
        <dbReference type="Proteomes" id="UP000660745"/>
    </source>
</evidence>
<dbReference type="AlphaFoldDB" id="A0A918AFK6"/>